<proteinExistence type="predicted"/>
<organism evidence="2 3">
    <name type="scientific">Lobosporangium transversale</name>
    <dbReference type="NCBI Taxonomy" id="64571"/>
    <lineage>
        <taxon>Eukaryota</taxon>
        <taxon>Fungi</taxon>
        <taxon>Fungi incertae sedis</taxon>
        <taxon>Mucoromycota</taxon>
        <taxon>Mortierellomycotina</taxon>
        <taxon>Mortierellomycetes</taxon>
        <taxon>Mortierellales</taxon>
        <taxon>Mortierellaceae</taxon>
        <taxon>Lobosporangium</taxon>
    </lineage>
</organism>
<dbReference type="GeneID" id="33570310"/>
<dbReference type="Proteomes" id="UP000193648">
    <property type="component" value="Unassembled WGS sequence"/>
</dbReference>
<evidence type="ECO:0008006" key="4">
    <source>
        <dbReference type="Google" id="ProtNLM"/>
    </source>
</evidence>
<name>A0A1Y2GZN8_9FUNG</name>
<evidence type="ECO:0000313" key="3">
    <source>
        <dbReference type="Proteomes" id="UP000193648"/>
    </source>
</evidence>
<feature type="signal peptide" evidence="1">
    <location>
        <begin position="1"/>
        <end position="19"/>
    </location>
</feature>
<accession>A0A1Y2GZN8</accession>
<dbReference type="InParanoid" id="A0A1Y2GZN8"/>
<dbReference type="RefSeq" id="XP_021884948.1">
    <property type="nucleotide sequence ID" value="XM_022028467.1"/>
</dbReference>
<dbReference type="EMBL" id="MCFF01000004">
    <property type="protein sequence ID" value="ORZ27221.1"/>
    <property type="molecule type" value="Genomic_DNA"/>
</dbReference>
<gene>
    <name evidence="2" type="ORF">BCR41DRAFT_392553</name>
</gene>
<keyword evidence="3" id="KW-1185">Reference proteome</keyword>
<reference evidence="2 3" key="1">
    <citation type="submission" date="2016-07" db="EMBL/GenBank/DDBJ databases">
        <title>Pervasive Adenine N6-methylation of Active Genes in Fungi.</title>
        <authorList>
            <consortium name="DOE Joint Genome Institute"/>
            <person name="Mondo S.J."/>
            <person name="Dannebaum R.O."/>
            <person name="Kuo R.C."/>
            <person name="Labutti K."/>
            <person name="Haridas S."/>
            <person name="Kuo A."/>
            <person name="Salamov A."/>
            <person name="Ahrendt S.R."/>
            <person name="Lipzen A."/>
            <person name="Sullivan W."/>
            <person name="Andreopoulos W.B."/>
            <person name="Clum A."/>
            <person name="Lindquist E."/>
            <person name="Daum C."/>
            <person name="Ramamoorthy G.K."/>
            <person name="Gryganskyi A."/>
            <person name="Culley D."/>
            <person name="Magnuson J.K."/>
            <person name="James T.Y."/>
            <person name="O'Malley M.A."/>
            <person name="Stajich J.E."/>
            <person name="Spatafora J.W."/>
            <person name="Visel A."/>
            <person name="Grigoriev I.V."/>
        </authorList>
    </citation>
    <scope>NUCLEOTIDE SEQUENCE [LARGE SCALE GENOMIC DNA]</scope>
    <source>
        <strain evidence="2 3">NRRL 3116</strain>
    </source>
</reference>
<feature type="chain" id="PRO_5013254471" description="Secreted protein" evidence="1">
    <location>
        <begin position="20"/>
        <end position="99"/>
    </location>
</feature>
<dbReference type="AlphaFoldDB" id="A0A1Y2GZN8"/>
<keyword evidence="1" id="KW-0732">Signal</keyword>
<comment type="caution">
    <text evidence="2">The sequence shown here is derived from an EMBL/GenBank/DDBJ whole genome shotgun (WGS) entry which is preliminary data.</text>
</comment>
<evidence type="ECO:0000256" key="1">
    <source>
        <dbReference type="SAM" id="SignalP"/>
    </source>
</evidence>
<protein>
    <recommendedName>
        <fullName evidence="4">Secreted protein</fullName>
    </recommendedName>
</protein>
<sequence length="99" mass="10795">MSTLTAMAAIMAIAEKVFASTESISMATIKTAIHPLRFYSPNVGADTARPSAARPEFFLSEAQRSNCPANLASLRLCIQEYENRQSSGGCSRPRQNLDR</sequence>
<evidence type="ECO:0000313" key="2">
    <source>
        <dbReference type="EMBL" id="ORZ27221.1"/>
    </source>
</evidence>